<evidence type="ECO:0000313" key="4">
    <source>
        <dbReference type="Proteomes" id="UP001589611"/>
    </source>
</evidence>
<keyword evidence="4" id="KW-1185">Reference proteome</keyword>
<evidence type="ECO:0000259" key="2">
    <source>
        <dbReference type="PROSITE" id="PS51186"/>
    </source>
</evidence>
<dbReference type="PROSITE" id="PS51186">
    <property type="entry name" value="GNAT"/>
    <property type="match status" value="1"/>
</dbReference>
<dbReference type="Proteomes" id="UP001589611">
    <property type="component" value="Unassembled WGS sequence"/>
</dbReference>
<comment type="caution">
    <text evidence="3">The sequence shown here is derived from an EMBL/GenBank/DDBJ whole genome shotgun (WGS) entry which is preliminary data.</text>
</comment>
<sequence>MCTPVTRATRSRRADARYPGGAHPVTLRTERLTLSAPTDADVDAIYAACQDPGIQRYTTLPSPYERSHAEGFIASVRTRWADQSEATWAIREGGSLAGMIGINGISTGGTGEIGYWMTPAFRGRALLTEAARAVIDWGFSDAGPALQRIEWRAVAGNIASARAARRLGFRFERGSARGAGQLVRARRRLDRGAAAARREGAAALARAERMSPDRPCRSPVANCTEPRRVATGERKEAGTLGPPRGRKETDPLGSPRGRKETGPLGPPRGRMESCRRCPKSRASSTSSVDGRRA</sequence>
<keyword evidence="3" id="KW-0012">Acyltransferase</keyword>
<reference evidence="3 4" key="1">
    <citation type="submission" date="2024-09" db="EMBL/GenBank/DDBJ databases">
        <authorList>
            <person name="Sun Q."/>
            <person name="Mori K."/>
        </authorList>
    </citation>
    <scope>NUCLEOTIDE SEQUENCE [LARGE SCALE GENOMIC DNA]</scope>
    <source>
        <strain evidence="3 4">JCM 1342</strain>
    </source>
</reference>
<dbReference type="SUPFAM" id="SSF55729">
    <property type="entry name" value="Acyl-CoA N-acyltransferases (Nat)"/>
    <property type="match status" value="1"/>
</dbReference>
<dbReference type="InterPro" id="IPR016181">
    <property type="entry name" value="Acyl_CoA_acyltransferase"/>
</dbReference>
<keyword evidence="3" id="KW-0808">Transferase</keyword>
<feature type="compositionally biased region" description="Basic and acidic residues" evidence="1">
    <location>
        <begin position="225"/>
        <end position="237"/>
    </location>
</feature>
<protein>
    <submittedName>
        <fullName evidence="3">GNAT family N-acetyltransferase</fullName>
        <ecNumber evidence="3">2.3.-.-</ecNumber>
    </submittedName>
</protein>
<gene>
    <name evidence="3" type="ORF">ACFFPJ_07990</name>
</gene>
<dbReference type="Pfam" id="PF13302">
    <property type="entry name" value="Acetyltransf_3"/>
    <property type="match status" value="1"/>
</dbReference>
<feature type="region of interest" description="Disordered" evidence="1">
    <location>
        <begin position="1"/>
        <end position="21"/>
    </location>
</feature>
<dbReference type="PANTHER" id="PTHR43441">
    <property type="entry name" value="RIBOSOMAL-PROTEIN-SERINE ACETYLTRANSFERASE"/>
    <property type="match status" value="1"/>
</dbReference>
<dbReference type="RefSeq" id="WP_344712219.1">
    <property type="nucleotide sequence ID" value="NZ_BAAAWH010000001.1"/>
</dbReference>
<dbReference type="InterPro" id="IPR000182">
    <property type="entry name" value="GNAT_dom"/>
</dbReference>
<organism evidence="3 4">
    <name type="scientific">Microbacterium terregens</name>
    <dbReference type="NCBI Taxonomy" id="69363"/>
    <lineage>
        <taxon>Bacteria</taxon>
        <taxon>Bacillati</taxon>
        <taxon>Actinomycetota</taxon>
        <taxon>Actinomycetes</taxon>
        <taxon>Micrococcales</taxon>
        <taxon>Microbacteriaceae</taxon>
        <taxon>Microbacterium</taxon>
    </lineage>
</organism>
<dbReference type="PANTHER" id="PTHR43441:SF10">
    <property type="entry name" value="ACETYLTRANSFERASE"/>
    <property type="match status" value="1"/>
</dbReference>
<accession>A0ABV5T010</accession>
<dbReference type="EC" id="2.3.-.-" evidence="3"/>
<name>A0ABV5T010_9MICO</name>
<dbReference type="InterPro" id="IPR051908">
    <property type="entry name" value="Ribosomal_N-acetyltransferase"/>
</dbReference>
<feature type="region of interest" description="Disordered" evidence="1">
    <location>
        <begin position="205"/>
        <end position="293"/>
    </location>
</feature>
<dbReference type="GO" id="GO:0016746">
    <property type="term" value="F:acyltransferase activity"/>
    <property type="evidence" value="ECO:0007669"/>
    <property type="project" value="UniProtKB-KW"/>
</dbReference>
<evidence type="ECO:0000256" key="1">
    <source>
        <dbReference type="SAM" id="MobiDB-lite"/>
    </source>
</evidence>
<dbReference type="EMBL" id="JBHMBE010000003">
    <property type="protein sequence ID" value="MFB9645737.1"/>
    <property type="molecule type" value="Genomic_DNA"/>
</dbReference>
<dbReference type="Gene3D" id="3.40.630.30">
    <property type="match status" value="1"/>
</dbReference>
<feature type="compositionally biased region" description="Polar residues" evidence="1">
    <location>
        <begin position="281"/>
        <end position="293"/>
    </location>
</feature>
<evidence type="ECO:0000313" key="3">
    <source>
        <dbReference type="EMBL" id="MFB9645737.1"/>
    </source>
</evidence>
<feature type="compositionally biased region" description="Basic and acidic residues" evidence="1">
    <location>
        <begin position="205"/>
        <end position="216"/>
    </location>
</feature>
<proteinExistence type="predicted"/>
<feature type="domain" description="N-acetyltransferase" evidence="2">
    <location>
        <begin position="32"/>
        <end position="190"/>
    </location>
</feature>